<dbReference type="CDD" id="cd00590">
    <property type="entry name" value="RRM_SF"/>
    <property type="match status" value="1"/>
</dbReference>
<dbReference type="Pfam" id="PF00076">
    <property type="entry name" value="RRM_1"/>
    <property type="match status" value="1"/>
</dbReference>
<proteinExistence type="predicted"/>
<dbReference type="Gene3D" id="3.30.70.330">
    <property type="match status" value="1"/>
</dbReference>
<dbReference type="InterPro" id="IPR012677">
    <property type="entry name" value="Nucleotide-bd_a/b_plait_sf"/>
</dbReference>
<dbReference type="Proteomes" id="UP001157418">
    <property type="component" value="Unassembled WGS sequence"/>
</dbReference>
<dbReference type="InterPro" id="IPR000504">
    <property type="entry name" value="RRM_dom"/>
</dbReference>
<sequence>MNGGHQPTGEWTQVRRRKIWNTELTNYYVTGFPDGTKKEELREPFSRFRKAVDVYFGLKKDYQRRNFAFVRYVGIKDAKVMELKLQGINSYSRREQILHYIHR</sequence>
<keyword evidence="1" id="KW-0694">RNA-binding</keyword>
<accession>A0AAU9M5U8</accession>
<feature type="domain" description="RRM" evidence="2">
    <location>
        <begin position="25"/>
        <end position="103"/>
    </location>
</feature>
<dbReference type="PROSITE" id="PS50102">
    <property type="entry name" value="RRM"/>
    <property type="match status" value="1"/>
</dbReference>
<evidence type="ECO:0000259" key="2">
    <source>
        <dbReference type="PROSITE" id="PS50102"/>
    </source>
</evidence>
<organism evidence="3 4">
    <name type="scientific">Lactuca virosa</name>
    <dbReference type="NCBI Taxonomy" id="75947"/>
    <lineage>
        <taxon>Eukaryota</taxon>
        <taxon>Viridiplantae</taxon>
        <taxon>Streptophyta</taxon>
        <taxon>Embryophyta</taxon>
        <taxon>Tracheophyta</taxon>
        <taxon>Spermatophyta</taxon>
        <taxon>Magnoliopsida</taxon>
        <taxon>eudicotyledons</taxon>
        <taxon>Gunneridae</taxon>
        <taxon>Pentapetalae</taxon>
        <taxon>asterids</taxon>
        <taxon>campanulids</taxon>
        <taxon>Asterales</taxon>
        <taxon>Asteraceae</taxon>
        <taxon>Cichorioideae</taxon>
        <taxon>Cichorieae</taxon>
        <taxon>Lactucinae</taxon>
        <taxon>Lactuca</taxon>
    </lineage>
</organism>
<dbReference type="GO" id="GO:0003723">
    <property type="term" value="F:RNA binding"/>
    <property type="evidence" value="ECO:0007669"/>
    <property type="project" value="UniProtKB-UniRule"/>
</dbReference>
<gene>
    <name evidence="3" type="ORF">LVIROSA_LOCUS8332</name>
</gene>
<evidence type="ECO:0000313" key="4">
    <source>
        <dbReference type="Proteomes" id="UP001157418"/>
    </source>
</evidence>
<dbReference type="AlphaFoldDB" id="A0AAU9M5U8"/>
<reference evidence="3 4" key="1">
    <citation type="submission" date="2022-01" db="EMBL/GenBank/DDBJ databases">
        <authorList>
            <person name="Xiong W."/>
            <person name="Schranz E."/>
        </authorList>
    </citation>
    <scope>NUCLEOTIDE SEQUENCE [LARGE SCALE GENOMIC DNA]</scope>
</reference>
<comment type="caution">
    <text evidence="3">The sequence shown here is derived from an EMBL/GenBank/DDBJ whole genome shotgun (WGS) entry which is preliminary data.</text>
</comment>
<dbReference type="SUPFAM" id="SSF54928">
    <property type="entry name" value="RNA-binding domain, RBD"/>
    <property type="match status" value="1"/>
</dbReference>
<keyword evidence="4" id="KW-1185">Reference proteome</keyword>
<dbReference type="InterPro" id="IPR035979">
    <property type="entry name" value="RBD_domain_sf"/>
</dbReference>
<protein>
    <recommendedName>
        <fullName evidence="2">RRM domain-containing protein</fullName>
    </recommendedName>
</protein>
<name>A0AAU9M5U8_9ASTR</name>
<evidence type="ECO:0000313" key="3">
    <source>
        <dbReference type="EMBL" id="CAH1420901.1"/>
    </source>
</evidence>
<dbReference type="EMBL" id="CAKMRJ010001112">
    <property type="protein sequence ID" value="CAH1420901.1"/>
    <property type="molecule type" value="Genomic_DNA"/>
</dbReference>
<evidence type="ECO:0000256" key="1">
    <source>
        <dbReference type="PROSITE-ProRule" id="PRU00176"/>
    </source>
</evidence>